<dbReference type="GO" id="GO:0006351">
    <property type="term" value="P:DNA-templated transcription"/>
    <property type="evidence" value="ECO:0007669"/>
    <property type="project" value="InterPro"/>
</dbReference>
<dbReference type="PANTHER" id="PTHR31668:SF10">
    <property type="entry name" value="ZN(II)2CYS6 TRANSCRIPTION FACTOR (EUROFUNG)"/>
    <property type="match status" value="1"/>
</dbReference>
<evidence type="ECO:0000259" key="7">
    <source>
        <dbReference type="PROSITE" id="PS50048"/>
    </source>
</evidence>
<dbReference type="InterPro" id="IPR007219">
    <property type="entry name" value="XnlR_reg_dom"/>
</dbReference>
<dbReference type="PROSITE" id="PS00463">
    <property type="entry name" value="ZN2_CY6_FUNGAL_1"/>
    <property type="match status" value="1"/>
</dbReference>
<organism evidence="8 9">
    <name type="scientific">Penicillium chermesinum</name>
    <dbReference type="NCBI Taxonomy" id="63820"/>
    <lineage>
        <taxon>Eukaryota</taxon>
        <taxon>Fungi</taxon>
        <taxon>Dikarya</taxon>
        <taxon>Ascomycota</taxon>
        <taxon>Pezizomycotina</taxon>
        <taxon>Eurotiomycetes</taxon>
        <taxon>Eurotiomycetidae</taxon>
        <taxon>Eurotiales</taxon>
        <taxon>Aspergillaceae</taxon>
        <taxon>Penicillium</taxon>
    </lineage>
</organism>
<accession>A0A9W9P722</accession>
<name>A0A9W9P722_9EURO</name>
<dbReference type="Pfam" id="PF04082">
    <property type="entry name" value="Fungal_trans"/>
    <property type="match status" value="1"/>
</dbReference>
<keyword evidence="9" id="KW-1185">Reference proteome</keyword>
<feature type="region of interest" description="Disordered" evidence="6">
    <location>
        <begin position="49"/>
        <end position="81"/>
    </location>
</feature>
<dbReference type="GO" id="GO:0003677">
    <property type="term" value="F:DNA binding"/>
    <property type="evidence" value="ECO:0007669"/>
    <property type="project" value="UniProtKB-KW"/>
</dbReference>
<sequence length="616" mass="69038">MQSEERPYKSHVKPACLPCRRRKSRCKLEPTTTACLMCRAHGTECSFPAEKRRKTAPRTPRRRNYEGNASASETPVPGTETALAPDIGVLRNASSRNHPFSSPTVRNMHQPARSEWGPPPGAQETPLSLEAEDDNPHIVGPAVVDDSHVLADYLSGFSGSRGIRSIQPIQPGCSSPIVFTKVQKRPVGIMLNSNPALHKLQIVEKLIEPWSSHMVDLYFQKINNCFPLLDEANFRSQYANAKDRISPALLANLYGHMVAFWRCHDELSQARRPDDRFIWNIAGETIFSELHLSPGISTITAILLNLGGRPTTSMIGNGIILGSAMALCYALGLNRNPLPWDIPLSEKQQRMKRAQSDVPLPTIELLQASNEGSPTRALEVFIALVNLTTVLDHCLEYVYNINSEGPTKNLDLELNRWIESLTGNVRKIIIRGTCLEIPGASNLRLAYLVIKLLLRRFELDRERQRPDHDPEDLANYLIAARRSAEDIVVLVQELEDWQLADFWLPIASFTFVTTVTFLIRCALETDQSSTGLAQSPSLLMARDFLNSLSQHQRRVGWDLADLCLAQHSEVVNKLLTSVPVDHAFNDANIETRQPFMPDMAFIDTMFPSIWDTLQSM</sequence>
<gene>
    <name evidence="8" type="ORF">N7468_003449</name>
</gene>
<keyword evidence="5" id="KW-0539">Nucleus</keyword>
<dbReference type="AlphaFoldDB" id="A0A9W9P722"/>
<dbReference type="InterPro" id="IPR050797">
    <property type="entry name" value="Carb_Metab_Trans_Reg"/>
</dbReference>
<evidence type="ECO:0000256" key="3">
    <source>
        <dbReference type="ARBA" id="ARBA00023125"/>
    </source>
</evidence>
<keyword evidence="4" id="KW-0804">Transcription</keyword>
<keyword evidence="1" id="KW-0479">Metal-binding</keyword>
<dbReference type="GO" id="GO:0005634">
    <property type="term" value="C:nucleus"/>
    <property type="evidence" value="ECO:0007669"/>
    <property type="project" value="TreeGrafter"/>
</dbReference>
<dbReference type="OrthoDB" id="3034343at2759"/>
<dbReference type="InterPro" id="IPR036864">
    <property type="entry name" value="Zn2-C6_fun-type_DNA-bd_sf"/>
</dbReference>
<dbReference type="Pfam" id="PF00172">
    <property type="entry name" value="Zn_clus"/>
    <property type="match status" value="1"/>
</dbReference>
<evidence type="ECO:0000256" key="5">
    <source>
        <dbReference type="ARBA" id="ARBA00023242"/>
    </source>
</evidence>
<evidence type="ECO:0000313" key="9">
    <source>
        <dbReference type="Proteomes" id="UP001150941"/>
    </source>
</evidence>
<comment type="caution">
    <text evidence="8">The sequence shown here is derived from an EMBL/GenBank/DDBJ whole genome shotgun (WGS) entry which is preliminary data.</text>
</comment>
<dbReference type="GeneID" id="83200049"/>
<proteinExistence type="predicted"/>
<evidence type="ECO:0000313" key="8">
    <source>
        <dbReference type="EMBL" id="KAJ5238830.1"/>
    </source>
</evidence>
<dbReference type="GO" id="GO:0001080">
    <property type="term" value="P:nitrogen catabolite activation of transcription from RNA polymerase II promoter"/>
    <property type="evidence" value="ECO:0007669"/>
    <property type="project" value="TreeGrafter"/>
</dbReference>
<evidence type="ECO:0000256" key="1">
    <source>
        <dbReference type="ARBA" id="ARBA00022723"/>
    </source>
</evidence>
<dbReference type="EMBL" id="JAPQKS010000003">
    <property type="protein sequence ID" value="KAJ5238830.1"/>
    <property type="molecule type" value="Genomic_DNA"/>
</dbReference>
<dbReference type="InterPro" id="IPR001138">
    <property type="entry name" value="Zn2Cys6_DnaBD"/>
</dbReference>
<dbReference type="SMART" id="SM00066">
    <property type="entry name" value="GAL4"/>
    <property type="match status" value="1"/>
</dbReference>
<keyword evidence="3" id="KW-0238">DNA-binding</keyword>
<dbReference type="RefSeq" id="XP_058331749.1">
    <property type="nucleotide sequence ID" value="XM_058472746.1"/>
</dbReference>
<feature type="domain" description="Zn(2)-C6 fungal-type" evidence="7">
    <location>
        <begin position="15"/>
        <end position="47"/>
    </location>
</feature>
<dbReference type="SUPFAM" id="SSF57701">
    <property type="entry name" value="Zn2/Cys6 DNA-binding domain"/>
    <property type="match status" value="1"/>
</dbReference>
<evidence type="ECO:0000256" key="6">
    <source>
        <dbReference type="SAM" id="MobiDB-lite"/>
    </source>
</evidence>
<feature type="compositionally biased region" description="Polar residues" evidence="6">
    <location>
        <begin position="94"/>
        <end position="107"/>
    </location>
</feature>
<keyword evidence="2" id="KW-0805">Transcription regulation</keyword>
<dbReference type="Gene3D" id="4.10.240.10">
    <property type="entry name" value="Zn(2)-C6 fungal-type DNA-binding domain"/>
    <property type="match status" value="1"/>
</dbReference>
<dbReference type="CDD" id="cd12148">
    <property type="entry name" value="fungal_TF_MHR"/>
    <property type="match status" value="1"/>
</dbReference>
<dbReference type="Proteomes" id="UP001150941">
    <property type="component" value="Unassembled WGS sequence"/>
</dbReference>
<dbReference type="PROSITE" id="PS50048">
    <property type="entry name" value="ZN2_CY6_FUNGAL_2"/>
    <property type="match status" value="1"/>
</dbReference>
<dbReference type="GO" id="GO:0008270">
    <property type="term" value="F:zinc ion binding"/>
    <property type="evidence" value="ECO:0007669"/>
    <property type="project" value="InterPro"/>
</dbReference>
<feature type="region of interest" description="Disordered" evidence="6">
    <location>
        <begin position="94"/>
        <end position="128"/>
    </location>
</feature>
<reference evidence="8" key="2">
    <citation type="journal article" date="2023" name="IMA Fungus">
        <title>Comparative genomic study of the Penicillium genus elucidates a diverse pangenome and 15 lateral gene transfer events.</title>
        <authorList>
            <person name="Petersen C."/>
            <person name="Sorensen T."/>
            <person name="Nielsen M.R."/>
            <person name="Sondergaard T.E."/>
            <person name="Sorensen J.L."/>
            <person name="Fitzpatrick D.A."/>
            <person name="Frisvad J.C."/>
            <person name="Nielsen K.L."/>
        </authorList>
    </citation>
    <scope>NUCLEOTIDE SEQUENCE</scope>
    <source>
        <strain evidence="8">IBT 19713</strain>
    </source>
</reference>
<feature type="compositionally biased region" description="Basic residues" evidence="6">
    <location>
        <begin position="51"/>
        <end position="62"/>
    </location>
</feature>
<dbReference type="GO" id="GO:0000981">
    <property type="term" value="F:DNA-binding transcription factor activity, RNA polymerase II-specific"/>
    <property type="evidence" value="ECO:0007669"/>
    <property type="project" value="InterPro"/>
</dbReference>
<protein>
    <submittedName>
        <fullName evidence="8">Transcriptional regulator family: Fungal Specific TF</fullName>
    </submittedName>
</protein>
<evidence type="ECO:0000256" key="2">
    <source>
        <dbReference type="ARBA" id="ARBA00023015"/>
    </source>
</evidence>
<evidence type="ECO:0000256" key="4">
    <source>
        <dbReference type="ARBA" id="ARBA00023163"/>
    </source>
</evidence>
<dbReference type="CDD" id="cd00067">
    <property type="entry name" value="GAL4"/>
    <property type="match status" value="1"/>
</dbReference>
<reference evidence="8" key="1">
    <citation type="submission" date="2022-11" db="EMBL/GenBank/DDBJ databases">
        <authorList>
            <person name="Petersen C."/>
        </authorList>
    </citation>
    <scope>NUCLEOTIDE SEQUENCE</scope>
    <source>
        <strain evidence="8">IBT 19713</strain>
    </source>
</reference>
<dbReference type="PANTHER" id="PTHR31668">
    <property type="entry name" value="GLUCOSE TRANSPORT TRANSCRIPTION REGULATOR RGT1-RELATED-RELATED"/>
    <property type="match status" value="1"/>
</dbReference>